<keyword evidence="3" id="KW-1185">Reference proteome</keyword>
<comment type="caution">
    <text evidence="2">The sequence shown here is derived from an EMBL/GenBank/DDBJ whole genome shotgun (WGS) entry which is preliminary data.</text>
</comment>
<dbReference type="Proteomes" id="UP001595909">
    <property type="component" value="Unassembled WGS sequence"/>
</dbReference>
<sequence>MTAPLSGVRVVDLGQFIAAPVAGRALVEMGADVVKLEPVAGEGARHIGVYGDAMVRTYNSGKRAIAMDLRSADGRRLARALVERADIVLQNARHGALDAAGLGPDDVRRANPTVVYGTVTGFGRSGPSARRPGFDIAAQAESGIMWVTGESDGPPQRVGFPVVDAAAGHVLAEAVLAAYIGRLRFGEGRHVEVSLLEVAIALQGTVWGEYFATGQAPTRKGNGQPTVAPAADLVDTADGPIVVSAYTPAHFARLCAVLERPDLAEDPRFATNGDRVVHRDALLAELSVAFGAMPRREALDLLVGHGLVAASIDSYDEVEHNPDVLATGIFTEVSTASGLHRVVGAPWRDGDGRTAATRHAPTVGEHTADVLAEIGCTPDEVEALAAAGVVHVPAATSTPSA</sequence>
<dbReference type="InterPro" id="IPR050483">
    <property type="entry name" value="CoA-transferase_III_domain"/>
</dbReference>
<gene>
    <name evidence="2" type="ORF">ACFPEL_05125</name>
</gene>
<dbReference type="InterPro" id="IPR003673">
    <property type="entry name" value="CoA-Trfase_fam_III"/>
</dbReference>
<dbReference type="Gene3D" id="3.40.50.10540">
    <property type="entry name" value="Crotonobetainyl-coa:carnitine coa-transferase, domain 1"/>
    <property type="match status" value="1"/>
</dbReference>
<evidence type="ECO:0000313" key="3">
    <source>
        <dbReference type="Proteomes" id="UP001595909"/>
    </source>
</evidence>
<keyword evidence="1 2" id="KW-0808">Transferase</keyword>
<organism evidence="2 3">
    <name type="scientific">Actinomycetospora chibensis</name>
    <dbReference type="NCBI Taxonomy" id="663606"/>
    <lineage>
        <taxon>Bacteria</taxon>
        <taxon>Bacillati</taxon>
        <taxon>Actinomycetota</taxon>
        <taxon>Actinomycetes</taxon>
        <taxon>Pseudonocardiales</taxon>
        <taxon>Pseudonocardiaceae</taxon>
        <taxon>Actinomycetospora</taxon>
    </lineage>
</organism>
<dbReference type="RefSeq" id="WP_274191360.1">
    <property type="nucleotide sequence ID" value="NZ_BAABHN010000009.1"/>
</dbReference>
<dbReference type="InterPro" id="IPR044855">
    <property type="entry name" value="CoA-Trfase_III_dom3_sf"/>
</dbReference>
<dbReference type="Pfam" id="PF02515">
    <property type="entry name" value="CoA_transf_3"/>
    <property type="match status" value="1"/>
</dbReference>
<evidence type="ECO:0000256" key="1">
    <source>
        <dbReference type="ARBA" id="ARBA00022679"/>
    </source>
</evidence>
<name>A0ABV9REQ4_9PSEU</name>
<dbReference type="EMBL" id="JBHSIM010000009">
    <property type="protein sequence ID" value="MFC4831786.1"/>
    <property type="molecule type" value="Genomic_DNA"/>
</dbReference>
<dbReference type="PANTHER" id="PTHR48207:SF4">
    <property type="entry name" value="BLL6097 PROTEIN"/>
    <property type="match status" value="1"/>
</dbReference>
<dbReference type="SUPFAM" id="SSF89796">
    <property type="entry name" value="CoA-transferase family III (CaiB/BaiF)"/>
    <property type="match status" value="1"/>
</dbReference>
<proteinExistence type="predicted"/>
<dbReference type="InterPro" id="IPR023606">
    <property type="entry name" value="CoA-Trfase_III_dom_1_sf"/>
</dbReference>
<reference evidence="3" key="1">
    <citation type="journal article" date="2019" name="Int. J. Syst. Evol. Microbiol.">
        <title>The Global Catalogue of Microorganisms (GCM) 10K type strain sequencing project: providing services to taxonomists for standard genome sequencing and annotation.</title>
        <authorList>
            <consortium name="The Broad Institute Genomics Platform"/>
            <consortium name="The Broad Institute Genome Sequencing Center for Infectious Disease"/>
            <person name="Wu L."/>
            <person name="Ma J."/>
        </authorList>
    </citation>
    <scope>NUCLEOTIDE SEQUENCE [LARGE SCALE GENOMIC DNA]</scope>
    <source>
        <strain evidence="3">CCUG 50347</strain>
    </source>
</reference>
<protein>
    <submittedName>
        <fullName evidence="2">CaiB/BaiF CoA transferase family protein</fullName>
    </submittedName>
</protein>
<dbReference type="PANTHER" id="PTHR48207">
    <property type="entry name" value="SUCCINATE--HYDROXYMETHYLGLUTARATE COA-TRANSFERASE"/>
    <property type="match status" value="1"/>
</dbReference>
<dbReference type="Gene3D" id="3.30.1540.10">
    <property type="entry name" value="formyl-coa transferase, domain 3"/>
    <property type="match status" value="1"/>
</dbReference>
<evidence type="ECO:0000313" key="2">
    <source>
        <dbReference type="EMBL" id="MFC4831786.1"/>
    </source>
</evidence>
<dbReference type="GO" id="GO:0016740">
    <property type="term" value="F:transferase activity"/>
    <property type="evidence" value="ECO:0007669"/>
    <property type="project" value="UniProtKB-KW"/>
</dbReference>
<accession>A0ABV9REQ4</accession>